<evidence type="ECO:0000256" key="2">
    <source>
        <dbReference type="ARBA" id="ARBA00022801"/>
    </source>
</evidence>
<dbReference type="InterPro" id="IPR022385">
    <property type="entry name" value="Rhs_assc_core"/>
</dbReference>
<name>A0ABY2IDB0_9MICO</name>
<dbReference type="NCBIfam" id="TIGR03696">
    <property type="entry name" value="Rhs_assc_core"/>
    <property type="match status" value="1"/>
</dbReference>
<dbReference type="Gene3D" id="2.180.10.10">
    <property type="entry name" value="RHS repeat-associated core"/>
    <property type="match status" value="1"/>
</dbReference>
<dbReference type="EMBL" id="SOFG01000011">
    <property type="protein sequence ID" value="TFB87590.1"/>
    <property type="molecule type" value="Genomic_DNA"/>
</dbReference>
<keyword evidence="2" id="KW-0378">Hydrolase</keyword>
<keyword evidence="1" id="KW-0540">Nuclease</keyword>
<proteinExistence type="predicted"/>
<dbReference type="Proteomes" id="UP000297608">
    <property type="component" value="Unassembled WGS sequence"/>
</dbReference>
<protein>
    <submittedName>
        <fullName evidence="4">Uncharacterized protein</fullName>
    </submittedName>
</protein>
<gene>
    <name evidence="4" type="ORF">E3O44_10895</name>
</gene>
<organism evidence="4 5">
    <name type="scientific">Cryobacterium algoricola</name>
    <dbReference type="NCBI Taxonomy" id="1259183"/>
    <lineage>
        <taxon>Bacteria</taxon>
        <taxon>Bacillati</taxon>
        <taxon>Actinomycetota</taxon>
        <taxon>Actinomycetes</taxon>
        <taxon>Micrococcales</taxon>
        <taxon>Microbacteriaceae</taxon>
        <taxon>Cryobacterium</taxon>
    </lineage>
</organism>
<reference evidence="4 5" key="1">
    <citation type="submission" date="2019-03" db="EMBL/GenBank/DDBJ databases">
        <title>Genomics of glacier-inhabiting Cryobacterium strains.</title>
        <authorList>
            <person name="Liu Q."/>
            <person name="Xin Y.-H."/>
        </authorList>
    </citation>
    <scope>NUCLEOTIDE SEQUENCE [LARGE SCALE GENOMIC DNA]</scope>
    <source>
        <strain evidence="4 5">MDB2-B</strain>
    </source>
</reference>
<dbReference type="InterPro" id="IPR050708">
    <property type="entry name" value="T6SS_VgrG/RHS"/>
</dbReference>
<dbReference type="Pfam" id="PF00545">
    <property type="entry name" value="Ribonuclease"/>
    <property type="match status" value="1"/>
</dbReference>
<dbReference type="PANTHER" id="PTHR32305">
    <property type="match status" value="1"/>
</dbReference>
<feature type="region of interest" description="Disordered" evidence="3">
    <location>
        <begin position="239"/>
        <end position="262"/>
    </location>
</feature>
<comment type="caution">
    <text evidence="4">The sequence shown here is derived from an EMBL/GenBank/DDBJ whole genome shotgun (WGS) entry which is preliminary data.</text>
</comment>
<evidence type="ECO:0000313" key="5">
    <source>
        <dbReference type="Proteomes" id="UP000297608"/>
    </source>
</evidence>
<evidence type="ECO:0000256" key="1">
    <source>
        <dbReference type="ARBA" id="ARBA00022722"/>
    </source>
</evidence>
<dbReference type="SUPFAM" id="SSF53933">
    <property type="entry name" value="Microbial ribonucleases"/>
    <property type="match status" value="1"/>
</dbReference>
<evidence type="ECO:0000313" key="4">
    <source>
        <dbReference type="EMBL" id="TFB87590.1"/>
    </source>
</evidence>
<dbReference type="InterPro" id="IPR016191">
    <property type="entry name" value="Ribonuclease/ribotoxin"/>
</dbReference>
<dbReference type="InterPro" id="IPR000026">
    <property type="entry name" value="N1-like"/>
</dbReference>
<sequence>MSTVVKQVGTATPTMMSYGSDASGNTTVRPVQTLAYNASGKLSKTTVGATTQKNVYDASGALLMRIDTAAGATLYLGETELNQAAGSSIVTGVRTYNANGVSIAERTSQSGGSSTTLNWLSADLVNTAVMKIDALTGAITRRYMDPFGNARGAGAAWSSNHGYLNAPTSAVTGLTHLGAREYDPVLGRFISVDAVLAPGNPQQNNGYSYAGNNPITRSDPSGNCYMGNNGDHYYPGECDKGTTDGGTENHHTTPTAAGNSTPNVRVSNNCGYDSHCYSPSYAKNHTADLVSYEGGMAVMAANPVGKNPGLYAGRVLDGVAAVSAPLLATCMADFAQPLCWGGALGEGVGVLRAGLVGEGVADVGAVSTSTELLAVEEVAGKIPQEAWDVLPRVDAGIPAPAGMKGGRAWANRDGLLPDGANYKEWDVNPRIPGQGRDSHRVVTGDDQSAWYTSDHYESFWRMR</sequence>
<accession>A0ABY2IDB0</accession>
<dbReference type="Gene3D" id="3.10.450.30">
    <property type="entry name" value="Microbial ribonucleases"/>
    <property type="match status" value="1"/>
</dbReference>
<feature type="compositionally biased region" description="Basic and acidic residues" evidence="3">
    <location>
        <begin position="239"/>
        <end position="251"/>
    </location>
</feature>
<dbReference type="PANTHER" id="PTHR32305:SF17">
    <property type="entry name" value="TRNA NUCLEASE WAPA"/>
    <property type="match status" value="1"/>
</dbReference>
<evidence type="ECO:0000256" key="3">
    <source>
        <dbReference type="SAM" id="MobiDB-lite"/>
    </source>
</evidence>
<feature type="compositionally biased region" description="Polar residues" evidence="3">
    <location>
        <begin position="252"/>
        <end position="262"/>
    </location>
</feature>
<keyword evidence="5" id="KW-1185">Reference proteome</keyword>
<dbReference type="RefSeq" id="WP_134534744.1">
    <property type="nucleotide sequence ID" value="NZ_SOFG01000011.1"/>
</dbReference>